<organism evidence="3 4">
    <name type="scientific">Moorena producens PAL-8-15-08-1</name>
    <dbReference type="NCBI Taxonomy" id="1458985"/>
    <lineage>
        <taxon>Bacteria</taxon>
        <taxon>Bacillati</taxon>
        <taxon>Cyanobacteriota</taxon>
        <taxon>Cyanophyceae</taxon>
        <taxon>Coleofasciculales</taxon>
        <taxon>Coleofasciculaceae</taxon>
        <taxon>Moorena</taxon>
    </lineage>
</organism>
<dbReference type="Proteomes" id="UP000177870">
    <property type="component" value="Chromosome"/>
</dbReference>
<evidence type="ECO:0000313" key="3">
    <source>
        <dbReference type="EMBL" id="AOX04026.1"/>
    </source>
</evidence>
<dbReference type="InterPro" id="IPR016024">
    <property type="entry name" value="ARM-type_fold"/>
</dbReference>
<evidence type="ECO:0000256" key="2">
    <source>
        <dbReference type="ARBA" id="ARBA00022738"/>
    </source>
</evidence>
<sequence length="218" mass="24459">MELHQIETNLNSPNPQNRMKAITELRHYEPGLVVPLLKGRMYDQEFLIRSFVAMGLGYKQTEEAFGLLLDLIEHDKDYNVRAEAANSLAKYGKRAISHLVYLFQQDSNWLVRQSILAAIEVTEHPEIFLKLCISGLKGNDITVQESAIANLGQLAKTRQASSALEVLLEAANSSKDAIRAQVAITLRHFDDPRAQNALMKLRQDSDYRVVGATLEGLL</sequence>
<dbReference type="InterPro" id="IPR011989">
    <property type="entry name" value="ARM-like"/>
</dbReference>
<dbReference type="Gene3D" id="1.25.10.10">
    <property type="entry name" value="Leucine-rich Repeat Variant"/>
    <property type="match status" value="2"/>
</dbReference>
<name>A0A1D8U2U3_9CYAN</name>
<evidence type="ECO:0000313" key="4">
    <source>
        <dbReference type="Proteomes" id="UP000177870"/>
    </source>
</evidence>
<dbReference type="GO" id="GO:0016829">
    <property type="term" value="F:lyase activity"/>
    <property type="evidence" value="ECO:0007669"/>
    <property type="project" value="UniProtKB-KW"/>
</dbReference>
<dbReference type="Pfam" id="PF13646">
    <property type="entry name" value="HEAT_2"/>
    <property type="match status" value="2"/>
</dbReference>
<protein>
    <submittedName>
        <fullName evidence="3">Phycocyanobilin lyase</fullName>
    </submittedName>
</protein>
<evidence type="ECO:0000256" key="1">
    <source>
        <dbReference type="ARBA" id="ARBA00022549"/>
    </source>
</evidence>
<dbReference type="GO" id="GO:0030089">
    <property type="term" value="C:phycobilisome"/>
    <property type="evidence" value="ECO:0007669"/>
    <property type="project" value="UniProtKB-KW"/>
</dbReference>
<reference evidence="4" key="1">
    <citation type="submission" date="2016-10" db="EMBL/GenBank/DDBJ databases">
        <title>Comparative genomics uncovers the prolific and rare metabolic potential of the cyanobacterial genus Moorea.</title>
        <authorList>
            <person name="Leao T."/>
            <person name="Castelao G."/>
            <person name="Korobeynikov A."/>
            <person name="Monroe E.A."/>
            <person name="Podell S."/>
            <person name="Glukhov E."/>
            <person name="Allen E."/>
            <person name="Gerwick W.H."/>
            <person name="Gerwick L."/>
        </authorList>
    </citation>
    <scope>NUCLEOTIDE SEQUENCE [LARGE SCALE GENOMIC DNA]</scope>
    <source>
        <strain evidence="4">PAL-8-15-08-1</strain>
    </source>
</reference>
<keyword evidence="2" id="KW-0605">Phycobilisome</keyword>
<dbReference type="PANTHER" id="PTHR12697">
    <property type="entry name" value="PBS LYASE HEAT-LIKE PROTEIN"/>
    <property type="match status" value="1"/>
</dbReference>
<dbReference type="STRING" id="1458985.BJP34_35465"/>
<dbReference type="PANTHER" id="PTHR12697:SF5">
    <property type="entry name" value="DEOXYHYPUSINE HYDROXYLASE"/>
    <property type="match status" value="1"/>
</dbReference>
<dbReference type="EMBL" id="CP017599">
    <property type="protein sequence ID" value="AOX04026.1"/>
    <property type="molecule type" value="Genomic_DNA"/>
</dbReference>
<dbReference type="GO" id="GO:0016491">
    <property type="term" value="F:oxidoreductase activity"/>
    <property type="evidence" value="ECO:0007669"/>
    <property type="project" value="TreeGrafter"/>
</dbReference>
<dbReference type="SMART" id="SM00567">
    <property type="entry name" value="EZ_HEAT"/>
    <property type="match status" value="4"/>
</dbReference>
<gene>
    <name evidence="3" type="ORF">BJP34_35465</name>
</gene>
<dbReference type="KEGG" id="mpro:BJP34_35465"/>
<keyword evidence="1" id="KW-0042">Antenna complex</keyword>
<dbReference type="OrthoDB" id="423355at2"/>
<dbReference type="SUPFAM" id="SSF48371">
    <property type="entry name" value="ARM repeat"/>
    <property type="match status" value="1"/>
</dbReference>
<dbReference type="InterPro" id="IPR004155">
    <property type="entry name" value="PBS_lyase_HEAT"/>
</dbReference>
<dbReference type="AlphaFoldDB" id="A0A1D8U2U3"/>
<keyword evidence="3" id="KW-0456">Lyase</keyword>
<dbReference type="RefSeq" id="WP_070396391.1">
    <property type="nucleotide sequence ID" value="NZ_CP017599.1"/>
</dbReference>
<proteinExistence type="predicted"/>
<accession>A0A1D8U2U3</accession>